<proteinExistence type="predicted"/>
<evidence type="ECO:0000259" key="1">
    <source>
        <dbReference type="SMART" id="SM00225"/>
    </source>
</evidence>
<dbReference type="InterPro" id="IPR011333">
    <property type="entry name" value="SKP1/BTB/POZ_sf"/>
</dbReference>
<dbReference type="Proteomes" id="UP000887574">
    <property type="component" value="Unplaced"/>
</dbReference>
<name>A0A915DJY3_9BILA</name>
<reference evidence="3" key="1">
    <citation type="submission" date="2022-11" db="UniProtKB">
        <authorList>
            <consortium name="WormBaseParasite"/>
        </authorList>
    </citation>
    <scope>IDENTIFICATION</scope>
</reference>
<dbReference type="WBParaSite" id="jg20370">
    <property type="protein sequence ID" value="jg20370"/>
    <property type="gene ID" value="jg20370"/>
</dbReference>
<dbReference type="Gene3D" id="3.30.710.10">
    <property type="entry name" value="Potassium Channel Kv1.1, Chain A"/>
    <property type="match status" value="1"/>
</dbReference>
<keyword evidence="2" id="KW-1185">Reference proteome</keyword>
<dbReference type="CDD" id="cd18186">
    <property type="entry name" value="BTB_POZ_ZBTB_KLHL-like"/>
    <property type="match status" value="1"/>
</dbReference>
<dbReference type="InterPro" id="IPR000210">
    <property type="entry name" value="BTB/POZ_dom"/>
</dbReference>
<organism evidence="2 3">
    <name type="scientific">Ditylenchus dipsaci</name>
    <dbReference type="NCBI Taxonomy" id="166011"/>
    <lineage>
        <taxon>Eukaryota</taxon>
        <taxon>Metazoa</taxon>
        <taxon>Ecdysozoa</taxon>
        <taxon>Nematoda</taxon>
        <taxon>Chromadorea</taxon>
        <taxon>Rhabditida</taxon>
        <taxon>Tylenchina</taxon>
        <taxon>Tylenchomorpha</taxon>
        <taxon>Sphaerularioidea</taxon>
        <taxon>Anguinidae</taxon>
        <taxon>Anguininae</taxon>
        <taxon>Ditylenchus</taxon>
    </lineage>
</organism>
<dbReference type="SUPFAM" id="SSF54695">
    <property type="entry name" value="POZ domain"/>
    <property type="match status" value="1"/>
</dbReference>
<dbReference type="PANTHER" id="PTHR22744">
    <property type="entry name" value="HELIX LOOP HELIX PROTEIN 21-RELATED"/>
    <property type="match status" value="1"/>
</dbReference>
<accession>A0A915DJY3</accession>
<dbReference type="SMART" id="SM00225">
    <property type="entry name" value="BTB"/>
    <property type="match status" value="1"/>
</dbReference>
<evidence type="ECO:0000313" key="2">
    <source>
        <dbReference type="Proteomes" id="UP000887574"/>
    </source>
</evidence>
<evidence type="ECO:0000313" key="3">
    <source>
        <dbReference type="WBParaSite" id="jg20370"/>
    </source>
</evidence>
<dbReference type="PANTHER" id="PTHR22744:SF14">
    <property type="entry name" value="BTB DOMAIN-CONTAINING PROTEIN-RELATED"/>
    <property type="match status" value="1"/>
</dbReference>
<sequence>MKRTNVVIDSNKAGAIISEASEDQKRYFDDLVDGMKATINDKFADIDSSIQKVQASLSENKALVMKNYLNIGESVLEIRTLLAEKKERPTINWKIYPSIELLLLYFKTLFFGEFRERDQDEIELKEVCAEEFLHLLKVLYPPFNDDDIDSKNVEGLLRLADRYQVKAVSHRCSQYLKKCALSEVSLGEKMLHAQNYHLSELVEHCIKEECKTVDDVKKLRATSHYSLLDKDIKLQIHEILLE</sequence>
<feature type="domain" description="BTB" evidence="1">
    <location>
        <begin position="77"/>
        <end position="180"/>
    </location>
</feature>
<dbReference type="Pfam" id="PF00651">
    <property type="entry name" value="BTB"/>
    <property type="match status" value="1"/>
</dbReference>
<protein>
    <submittedName>
        <fullName evidence="3">BTB domain-containing protein</fullName>
    </submittedName>
</protein>
<dbReference type="AlphaFoldDB" id="A0A915DJY3"/>